<feature type="compositionally biased region" description="Polar residues" evidence="12">
    <location>
        <begin position="187"/>
        <end position="203"/>
    </location>
</feature>
<evidence type="ECO:0000256" key="1">
    <source>
        <dbReference type="ARBA" id="ARBA00004370"/>
    </source>
</evidence>
<evidence type="ECO:0000256" key="11">
    <source>
        <dbReference type="PROSITE-ProRule" id="PRU00124"/>
    </source>
</evidence>
<dbReference type="CDD" id="cd00112">
    <property type="entry name" value="LDLa"/>
    <property type="match status" value="1"/>
</dbReference>
<dbReference type="SUPFAM" id="SSF49299">
    <property type="entry name" value="PKD domain"/>
    <property type="match status" value="1"/>
</dbReference>
<dbReference type="InterPro" id="IPR035986">
    <property type="entry name" value="PKD_dom_sf"/>
</dbReference>
<evidence type="ECO:0000256" key="2">
    <source>
        <dbReference type="ARBA" id="ARBA00009939"/>
    </source>
</evidence>
<keyword evidence="8" id="KW-0675">Receptor</keyword>
<dbReference type="PANTHER" id="PTHR46876">
    <property type="entry name" value="LOW-DENSITY LIPOPROTEIN RECEPTOR-RELATED PROTEIN 11"/>
    <property type="match status" value="1"/>
</dbReference>
<dbReference type="EMBL" id="BEZZ01001830">
    <property type="protein sequence ID" value="GCC20542.1"/>
    <property type="molecule type" value="Genomic_DNA"/>
</dbReference>
<evidence type="ECO:0000256" key="10">
    <source>
        <dbReference type="ARBA" id="ARBA00074260"/>
    </source>
</evidence>
<dbReference type="Pfam" id="PF22352">
    <property type="entry name" value="K319L-like_PKD"/>
    <property type="match status" value="1"/>
</dbReference>
<proteinExistence type="inferred from homology"/>
<gene>
    <name evidence="15" type="ORF">chiPu_0019104</name>
</gene>
<feature type="disulfide bond" evidence="11">
    <location>
        <begin position="140"/>
        <end position="155"/>
    </location>
</feature>
<dbReference type="GO" id="GO:0016020">
    <property type="term" value="C:membrane"/>
    <property type="evidence" value="ECO:0007669"/>
    <property type="project" value="UniProtKB-SubCell"/>
</dbReference>
<dbReference type="FunFam" id="2.60.40.10:FF:000061">
    <property type="entry name" value="Dyslexia-associated protein KIAA0319 homolog"/>
    <property type="match status" value="1"/>
</dbReference>
<accession>A0A401RQW4</accession>
<dbReference type="Pfam" id="PF00014">
    <property type="entry name" value="Kunitz_BPTI"/>
    <property type="match status" value="1"/>
</dbReference>
<dbReference type="InterPro" id="IPR002223">
    <property type="entry name" value="Kunitz_BPTI"/>
</dbReference>
<keyword evidence="9" id="KW-0325">Glycoprotein</keyword>
<keyword evidence="3" id="KW-0597">Phosphoprotein</keyword>
<dbReference type="Pfam" id="PF00057">
    <property type="entry name" value="Ldl_recept_a"/>
    <property type="match status" value="1"/>
</dbReference>
<feature type="disulfide bond" evidence="11">
    <location>
        <begin position="121"/>
        <end position="133"/>
    </location>
</feature>
<dbReference type="PANTHER" id="PTHR46876:SF1">
    <property type="entry name" value="LOW-DENSITY LIPOPROTEIN RECEPTOR-RELATED PROTEIN 11"/>
    <property type="match status" value="1"/>
</dbReference>
<keyword evidence="4 13" id="KW-0812">Transmembrane</keyword>
<reference evidence="15 16" key="1">
    <citation type="journal article" date="2018" name="Nat. Ecol. Evol.">
        <title>Shark genomes provide insights into elasmobranch evolution and the origin of vertebrates.</title>
        <authorList>
            <person name="Hara Y"/>
            <person name="Yamaguchi K"/>
            <person name="Onimaru K"/>
            <person name="Kadota M"/>
            <person name="Koyanagi M"/>
            <person name="Keeley SD"/>
            <person name="Tatsumi K"/>
            <person name="Tanaka K"/>
            <person name="Motone F"/>
            <person name="Kageyama Y"/>
            <person name="Nozu R"/>
            <person name="Adachi N"/>
            <person name="Nishimura O"/>
            <person name="Nakagawa R"/>
            <person name="Tanegashima C"/>
            <person name="Kiyatake I"/>
            <person name="Matsumoto R"/>
            <person name="Murakumo K"/>
            <person name="Nishida K"/>
            <person name="Terakita A"/>
            <person name="Kuratani S"/>
            <person name="Sato K"/>
            <person name="Hyodo S Kuraku.S."/>
        </authorList>
    </citation>
    <scope>NUCLEOTIDE SEQUENCE [LARGE SCALE GENOMIC DNA]</scope>
</reference>
<name>A0A401RQW4_CHIPU</name>
<evidence type="ECO:0000256" key="8">
    <source>
        <dbReference type="ARBA" id="ARBA00023170"/>
    </source>
</evidence>
<evidence type="ECO:0000256" key="6">
    <source>
        <dbReference type="ARBA" id="ARBA00023136"/>
    </source>
</evidence>
<evidence type="ECO:0000256" key="9">
    <source>
        <dbReference type="ARBA" id="ARBA00023180"/>
    </source>
</evidence>
<evidence type="ECO:0000256" key="5">
    <source>
        <dbReference type="ARBA" id="ARBA00022989"/>
    </source>
</evidence>
<dbReference type="GO" id="GO:0004867">
    <property type="term" value="F:serine-type endopeptidase inhibitor activity"/>
    <property type="evidence" value="ECO:0007669"/>
    <property type="project" value="InterPro"/>
</dbReference>
<dbReference type="InterPro" id="IPR002172">
    <property type="entry name" value="LDrepeatLR_classA_rpt"/>
</dbReference>
<keyword evidence="7 11" id="KW-1015">Disulfide bond</keyword>
<dbReference type="InterPro" id="IPR036055">
    <property type="entry name" value="LDL_receptor-like_sf"/>
</dbReference>
<dbReference type="SMART" id="SM00131">
    <property type="entry name" value="KU"/>
    <property type="match status" value="1"/>
</dbReference>
<dbReference type="AlphaFoldDB" id="A0A401RQW4"/>
<protein>
    <recommendedName>
        <fullName evidence="10">Low-density lipoprotein receptor-related protein 11</fullName>
    </recommendedName>
</protein>
<dbReference type="OMA" id="CIDITMA"/>
<comment type="similarity">
    <text evidence="2">Belongs to the LDLR family.</text>
</comment>
<dbReference type="PROSITE" id="PS50279">
    <property type="entry name" value="BPTI_KUNITZ_2"/>
    <property type="match status" value="1"/>
</dbReference>
<dbReference type="STRING" id="137246.A0A401RQW4"/>
<evidence type="ECO:0000313" key="15">
    <source>
        <dbReference type="EMBL" id="GCC20542.1"/>
    </source>
</evidence>
<feature type="region of interest" description="Disordered" evidence="12">
    <location>
        <begin position="187"/>
        <end position="214"/>
    </location>
</feature>
<dbReference type="SUPFAM" id="SSF57362">
    <property type="entry name" value="BPTI-like"/>
    <property type="match status" value="1"/>
</dbReference>
<comment type="caution">
    <text evidence="15">The sequence shown here is derived from an EMBL/GenBank/DDBJ whole genome shotgun (WGS) entry which is preliminary data.</text>
</comment>
<dbReference type="Proteomes" id="UP000287033">
    <property type="component" value="Unassembled WGS sequence"/>
</dbReference>
<dbReference type="PRINTS" id="PR00759">
    <property type="entry name" value="BASICPTASE"/>
</dbReference>
<keyword evidence="6 13" id="KW-0472">Membrane</keyword>
<comment type="subcellular location">
    <subcellularLocation>
        <location evidence="1">Membrane</location>
    </subcellularLocation>
</comment>
<dbReference type="Gene3D" id="2.60.40.10">
    <property type="entry name" value="Immunoglobulins"/>
    <property type="match status" value="1"/>
</dbReference>
<evidence type="ECO:0000313" key="16">
    <source>
        <dbReference type="Proteomes" id="UP000287033"/>
    </source>
</evidence>
<dbReference type="Gene3D" id="4.10.400.10">
    <property type="entry name" value="Low-density Lipoprotein Receptor"/>
    <property type="match status" value="1"/>
</dbReference>
<evidence type="ECO:0000256" key="13">
    <source>
        <dbReference type="SAM" id="Phobius"/>
    </source>
</evidence>
<evidence type="ECO:0000256" key="7">
    <source>
        <dbReference type="ARBA" id="ARBA00023157"/>
    </source>
</evidence>
<evidence type="ECO:0000256" key="4">
    <source>
        <dbReference type="ARBA" id="ARBA00022692"/>
    </source>
</evidence>
<dbReference type="PROSITE" id="PS50068">
    <property type="entry name" value="LDLRA_2"/>
    <property type="match status" value="1"/>
</dbReference>
<dbReference type="InterPro" id="IPR036880">
    <property type="entry name" value="Kunitz_BPTI_sf"/>
</dbReference>
<dbReference type="SMART" id="SM00192">
    <property type="entry name" value="LDLa"/>
    <property type="match status" value="1"/>
</dbReference>
<dbReference type="InterPro" id="IPR023415">
    <property type="entry name" value="LDLR_class-A_CS"/>
</dbReference>
<dbReference type="InterPro" id="IPR013783">
    <property type="entry name" value="Ig-like_fold"/>
</dbReference>
<organism evidence="15 16">
    <name type="scientific">Chiloscyllium punctatum</name>
    <name type="common">Brownbanded bambooshark</name>
    <name type="synonym">Hemiscyllium punctatum</name>
    <dbReference type="NCBI Taxonomy" id="137246"/>
    <lineage>
        <taxon>Eukaryota</taxon>
        <taxon>Metazoa</taxon>
        <taxon>Chordata</taxon>
        <taxon>Craniata</taxon>
        <taxon>Vertebrata</taxon>
        <taxon>Chondrichthyes</taxon>
        <taxon>Elasmobranchii</taxon>
        <taxon>Galeomorphii</taxon>
        <taxon>Galeoidea</taxon>
        <taxon>Orectolobiformes</taxon>
        <taxon>Hemiscylliidae</taxon>
        <taxon>Chiloscyllium</taxon>
    </lineage>
</organism>
<keyword evidence="5 13" id="KW-1133">Transmembrane helix</keyword>
<sequence length="357" mass="39218">MLALCCRGPLDFLQPGNDEAPHCDAGQDVALLLPTDWVLLDGRGSSDDRGIVRYEWTLLQGDPSVDMKSPQPGMLRLSGLREGMYVIRLSVTDTIGQKSDDNVTVTVTPPKRQTTDCTGFCSRYQFICDDGCCIDITMACDGTAQCPDKSDETFCQSFNVGRKSITHSTLAASSDQYRAVWPSSDSFHKTSTVNHKPTQSSRTEGMDKPNPSQLPEYCLVPPAPGPCEGHFPRWYFDSVSKTCRHFIYSGCQGNRNNFLQELDCENGCTGVQGDNPLETSTVETSEADVLMSKISHGRGIHPVPESGAVLPLALGLAITALLLLMIGCRLQLVRHRLKKLRPITSEESDYLINGMYL</sequence>
<feature type="disulfide bond" evidence="11">
    <location>
        <begin position="128"/>
        <end position="146"/>
    </location>
</feature>
<dbReference type="SUPFAM" id="SSF57424">
    <property type="entry name" value="LDL receptor-like module"/>
    <property type="match status" value="1"/>
</dbReference>
<keyword evidence="16" id="KW-1185">Reference proteome</keyword>
<evidence type="ECO:0000256" key="3">
    <source>
        <dbReference type="ARBA" id="ARBA00022553"/>
    </source>
</evidence>
<feature type="domain" description="BPTI/Kunitz inhibitor" evidence="14">
    <location>
        <begin position="218"/>
        <end position="268"/>
    </location>
</feature>
<evidence type="ECO:0000259" key="14">
    <source>
        <dbReference type="PROSITE" id="PS50279"/>
    </source>
</evidence>
<dbReference type="PROSITE" id="PS01209">
    <property type="entry name" value="LDLRA_1"/>
    <property type="match status" value="1"/>
</dbReference>
<dbReference type="Gene3D" id="4.10.410.10">
    <property type="entry name" value="Pancreatic trypsin inhibitor Kunitz domain"/>
    <property type="match status" value="1"/>
</dbReference>
<dbReference type="PROSITE" id="PS00280">
    <property type="entry name" value="BPTI_KUNITZ_1"/>
    <property type="match status" value="1"/>
</dbReference>
<dbReference type="InterPro" id="IPR020901">
    <property type="entry name" value="Prtase_inh_Kunz-CS"/>
</dbReference>
<feature type="transmembrane region" description="Helical" evidence="13">
    <location>
        <begin position="308"/>
        <end position="332"/>
    </location>
</feature>
<evidence type="ECO:0000256" key="12">
    <source>
        <dbReference type="SAM" id="MobiDB-lite"/>
    </source>
</evidence>
<dbReference type="FunFam" id="4.10.400.10:FF:000067">
    <property type="entry name" value="Serine peptidase inhibitor, Kunitz type 1"/>
    <property type="match status" value="1"/>
</dbReference>
<dbReference type="OrthoDB" id="10037294at2759"/>
<dbReference type="CDD" id="cd00146">
    <property type="entry name" value="PKD"/>
    <property type="match status" value="1"/>
</dbReference>